<dbReference type="Proteomes" id="UP000830768">
    <property type="component" value="Chromosome 4"/>
</dbReference>
<protein>
    <submittedName>
        <fullName evidence="1">Uncharacterized protein</fullName>
    </submittedName>
</protein>
<proteinExistence type="predicted"/>
<keyword evidence="2" id="KW-1185">Reference proteome</keyword>
<evidence type="ECO:0000313" key="1">
    <source>
        <dbReference type="EMBL" id="UPK93915.1"/>
    </source>
</evidence>
<gene>
    <name evidence="1" type="ORF">LCI18_004850</name>
</gene>
<sequence length="433" mass="47615">MPQNQKRLFEVAIVGGGIAGITLAISLLRRNIPCVIYEKAHAFSEVGAGLGVSPNAQRAMVVCDPNVYSAFKKVVSGNMWESKKNIVFEFLDGMDGAADATPLFNIKNSTGLQGCHRGQFVNELLQVLPSDVTRFNKQLESIEDHDGGRLRLFFQDGTVAEADAIIGCDGIKSKMREILVGQGDPSAKCSYTYKYAYRGMIPMDQAAEVLGEERALNATIWTGKGMHLLTYPVAHGTILNVVAYCSSSSDWPSETQLTLPAQKGDFLEDFKGFRPLVLKIIDNARNLDRWAIFDLGDHPVPTFAKGRICIIGDAAHASSPHHGAGAALCIEDAAVLACLLAHEKVRTGTDIKAALAAFDRSRRERAQWVVQKSRRGGDLYELQTEVGNNFEKMARELRETLRVIWEFSIEDAIGDALVDLEERLSVRTERAMI</sequence>
<reference evidence="1" key="1">
    <citation type="submission" date="2021-11" db="EMBL/GenBank/DDBJ databases">
        <title>Fusarium solani-melongenae Genome sequencing and assembly.</title>
        <authorList>
            <person name="Xie S."/>
            <person name="Huang L."/>
            <person name="Zhang X."/>
        </authorList>
    </citation>
    <scope>NUCLEOTIDE SEQUENCE</scope>
    <source>
        <strain evidence="1">CRI 24-3</strain>
    </source>
</reference>
<accession>A0ACD3YY68</accession>
<dbReference type="EMBL" id="CP090033">
    <property type="protein sequence ID" value="UPK93915.1"/>
    <property type="molecule type" value="Genomic_DNA"/>
</dbReference>
<name>A0ACD3YY68_FUSSC</name>
<evidence type="ECO:0000313" key="2">
    <source>
        <dbReference type="Proteomes" id="UP000830768"/>
    </source>
</evidence>
<organism evidence="1 2">
    <name type="scientific">Fusarium solani subsp. cucurbitae</name>
    <name type="common">Neocosmosporum cucurbitae</name>
    <dbReference type="NCBI Taxonomy" id="2747967"/>
    <lineage>
        <taxon>Eukaryota</taxon>
        <taxon>Fungi</taxon>
        <taxon>Dikarya</taxon>
        <taxon>Ascomycota</taxon>
        <taxon>Pezizomycotina</taxon>
        <taxon>Sordariomycetes</taxon>
        <taxon>Hypocreomycetidae</taxon>
        <taxon>Hypocreales</taxon>
        <taxon>Nectriaceae</taxon>
        <taxon>Fusarium</taxon>
        <taxon>Fusarium solani species complex</taxon>
    </lineage>
</organism>